<dbReference type="RefSeq" id="WP_119059419.1">
    <property type="nucleotide sequence ID" value="NZ_UNSC01000004.1"/>
</dbReference>
<evidence type="ECO:0000313" key="2">
    <source>
        <dbReference type="Proteomes" id="UP000262142"/>
    </source>
</evidence>
<proteinExistence type="predicted"/>
<dbReference type="EMBL" id="UNSC01000004">
    <property type="protein sequence ID" value="SZD73021.1"/>
    <property type="molecule type" value="Genomic_DNA"/>
</dbReference>
<organism evidence="1 2">
    <name type="scientific">Candidatus Ornithobacterium hominis</name>
    <dbReference type="NCBI Taxonomy" id="2497989"/>
    <lineage>
        <taxon>Bacteria</taxon>
        <taxon>Pseudomonadati</taxon>
        <taxon>Bacteroidota</taxon>
        <taxon>Flavobacteriia</taxon>
        <taxon>Flavobacteriales</taxon>
        <taxon>Weeksellaceae</taxon>
        <taxon>Ornithobacterium</taxon>
    </lineage>
</organism>
<protein>
    <submittedName>
        <fullName evidence="1">Uncharacterized protein</fullName>
    </submittedName>
</protein>
<name>A0A383U1I9_9FLAO</name>
<dbReference type="AlphaFoldDB" id="A0A383U1I9"/>
<sequence length="106" mass="12271">MLQKLDVPVEESKLKLEKIYTQNQNGLNEFNQKLIHSKEEFEKELQKRRISSHQVSSDIDFNKSSLIIIDLGMRRSGGYSGILENPKIENQNLIVDLTLFSPRPND</sequence>
<reference evidence="1 2" key="1">
    <citation type="submission" date="2018-09" db="EMBL/GenBank/DDBJ databases">
        <authorList>
            <consortium name="Pathogen Informatics"/>
        </authorList>
    </citation>
    <scope>NUCLEOTIDE SEQUENCE [LARGE SCALE GENOMIC DNA]</scope>
    <source>
        <strain evidence="1 2">OH-22767</strain>
    </source>
</reference>
<keyword evidence="2" id="KW-1185">Reference proteome</keyword>
<evidence type="ECO:0000313" key="1">
    <source>
        <dbReference type="EMBL" id="SZD73021.1"/>
    </source>
</evidence>
<dbReference type="Proteomes" id="UP000262142">
    <property type="component" value="Unassembled WGS sequence"/>
</dbReference>
<accession>A0A383U1I9</accession>
<gene>
    <name evidence="1" type="ORF">SAMEA104719789_01118</name>
</gene>